<dbReference type="EMBL" id="NBNE01006437">
    <property type="protein sequence ID" value="OWZ02038.1"/>
    <property type="molecule type" value="Genomic_DNA"/>
</dbReference>
<accession>A0A225VAX0</accession>
<name>A0A225VAX0_9STRA</name>
<protein>
    <submittedName>
        <fullName evidence="1">Uncharacterized protein</fullName>
    </submittedName>
</protein>
<reference evidence="2" key="1">
    <citation type="submission" date="2017-03" db="EMBL/GenBank/DDBJ databases">
        <title>Phytopthora megakarya and P. palmivora, two closely related causual agents of cacao black pod achieved similar genome size and gene model numbers by different mechanisms.</title>
        <authorList>
            <person name="Ali S."/>
            <person name="Shao J."/>
            <person name="Larry D.J."/>
            <person name="Kronmiller B."/>
            <person name="Shen D."/>
            <person name="Strem M.D."/>
            <person name="Melnick R.L."/>
            <person name="Guiltinan M.J."/>
            <person name="Tyler B.M."/>
            <person name="Meinhardt L.W."/>
            <person name="Bailey B.A."/>
        </authorList>
    </citation>
    <scope>NUCLEOTIDE SEQUENCE [LARGE SCALE GENOMIC DNA]</scope>
    <source>
        <strain evidence="2">zdho120</strain>
    </source>
</reference>
<comment type="caution">
    <text evidence="1">The sequence shown here is derived from an EMBL/GenBank/DDBJ whole genome shotgun (WGS) entry which is preliminary data.</text>
</comment>
<gene>
    <name evidence="1" type="ORF">PHMEG_00026470</name>
</gene>
<evidence type="ECO:0000313" key="2">
    <source>
        <dbReference type="Proteomes" id="UP000198211"/>
    </source>
</evidence>
<dbReference type="Proteomes" id="UP000198211">
    <property type="component" value="Unassembled WGS sequence"/>
</dbReference>
<organism evidence="1 2">
    <name type="scientific">Phytophthora megakarya</name>
    <dbReference type="NCBI Taxonomy" id="4795"/>
    <lineage>
        <taxon>Eukaryota</taxon>
        <taxon>Sar</taxon>
        <taxon>Stramenopiles</taxon>
        <taxon>Oomycota</taxon>
        <taxon>Peronosporomycetes</taxon>
        <taxon>Peronosporales</taxon>
        <taxon>Peronosporaceae</taxon>
        <taxon>Phytophthora</taxon>
    </lineage>
</organism>
<dbReference type="AlphaFoldDB" id="A0A225VAX0"/>
<sequence>MDECRTVATPRVLGCVPLPATSGQENVNDPDVNVVFTLDKYLNKYAYENFTMAKRILRKLALDYDHLNTKLIKGRYKPKRVDLKYRKIRDYHQCDVFDVRYCPTTDMSADIFTKPSGPKLFNQSRLQLNVMSLSLVNKNGNISDRALLKAKESEGERMATRSRTVEMTVSAFNVFNAVNFD</sequence>
<proteinExistence type="predicted"/>
<feature type="non-terminal residue" evidence="1">
    <location>
        <position position="181"/>
    </location>
</feature>
<evidence type="ECO:0000313" key="1">
    <source>
        <dbReference type="EMBL" id="OWZ02038.1"/>
    </source>
</evidence>
<keyword evidence="2" id="KW-1185">Reference proteome</keyword>